<gene>
    <name evidence="12" type="ORF">N341_12651</name>
</gene>
<evidence type="ECO:0000313" key="12">
    <source>
        <dbReference type="EMBL" id="KFV42526.1"/>
    </source>
</evidence>
<feature type="non-terminal residue" evidence="12">
    <location>
        <position position="708"/>
    </location>
</feature>
<keyword evidence="5 8" id="KW-0863">Zinc-finger</keyword>
<evidence type="ECO:0000256" key="3">
    <source>
        <dbReference type="ARBA" id="ARBA00022490"/>
    </source>
</evidence>
<dbReference type="InterPro" id="IPR011992">
    <property type="entry name" value="EF-hand-dom_pair"/>
</dbReference>
<dbReference type="PROSITE" id="PS50135">
    <property type="entry name" value="ZF_ZZ_2"/>
    <property type="match status" value="1"/>
</dbReference>
<dbReference type="GO" id="GO:0045202">
    <property type="term" value="C:synapse"/>
    <property type="evidence" value="ECO:0007669"/>
    <property type="project" value="TreeGrafter"/>
</dbReference>
<organism evidence="12 13">
    <name type="scientific">Tyto alba</name>
    <name type="common">Barn owl</name>
    <dbReference type="NCBI Taxonomy" id="56313"/>
    <lineage>
        <taxon>Eukaryota</taxon>
        <taxon>Metazoa</taxon>
        <taxon>Chordata</taxon>
        <taxon>Craniata</taxon>
        <taxon>Vertebrata</taxon>
        <taxon>Euteleostomi</taxon>
        <taxon>Archelosauria</taxon>
        <taxon>Archosauria</taxon>
        <taxon>Dinosauria</taxon>
        <taxon>Saurischia</taxon>
        <taxon>Theropoda</taxon>
        <taxon>Coelurosauria</taxon>
        <taxon>Aves</taxon>
        <taxon>Neognathae</taxon>
        <taxon>Neoaves</taxon>
        <taxon>Telluraves</taxon>
        <taxon>Strigiformes</taxon>
        <taxon>Tytonidae</taxon>
        <taxon>Tyto</taxon>
    </lineage>
</organism>
<dbReference type="Proteomes" id="UP000054190">
    <property type="component" value="Unassembled WGS sequence"/>
</dbReference>
<dbReference type="Pfam" id="PF00569">
    <property type="entry name" value="ZZ"/>
    <property type="match status" value="1"/>
</dbReference>
<dbReference type="GO" id="GO:0005886">
    <property type="term" value="C:plasma membrane"/>
    <property type="evidence" value="ECO:0007669"/>
    <property type="project" value="TreeGrafter"/>
</dbReference>
<protein>
    <submittedName>
        <fullName evidence="12">Dystrobrevin alpha</fullName>
    </submittedName>
</protein>
<dbReference type="InterPro" id="IPR015153">
    <property type="entry name" value="EF-hand_dom_typ1"/>
</dbReference>
<evidence type="ECO:0000256" key="9">
    <source>
        <dbReference type="SAM" id="Coils"/>
    </source>
</evidence>
<reference evidence="12 13" key="1">
    <citation type="submission" date="2014-04" db="EMBL/GenBank/DDBJ databases">
        <title>Genome evolution of avian class.</title>
        <authorList>
            <person name="Zhang G."/>
            <person name="Li C."/>
        </authorList>
    </citation>
    <scope>NUCLEOTIDE SEQUENCE [LARGE SCALE GENOMIC DNA]</scope>
    <source>
        <strain evidence="12">BGI_N341</strain>
    </source>
</reference>
<dbReference type="CDD" id="cd02334">
    <property type="entry name" value="ZZ_dystrophin"/>
    <property type="match status" value="1"/>
</dbReference>
<dbReference type="FunFam" id="1.10.238.10:FF:000014">
    <property type="entry name" value="Dystrobrevin alpha"/>
    <property type="match status" value="1"/>
</dbReference>
<dbReference type="Pfam" id="PF09068">
    <property type="entry name" value="EF-hand_2"/>
    <property type="match status" value="1"/>
</dbReference>
<dbReference type="FunFam" id="1.10.238.10:FF:000016">
    <property type="entry name" value="Dystrobrevin alpha"/>
    <property type="match status" value="1"/>
</dbReference>
<comment type="similarity">
    <text evidence="2">Belongs to the dystrophin family. Dystrobrevin subfamily.</text>
</comment>
<dbReference type="Gene3D" id="1.10.238.10">
    <property type="entry name" value="EF-hand"/>
    <property type="match status" value="2"/>
</dbReference>
<keyword evidence="7 9" id="KW-0175">Coiled coil</keyword>
<dbReference type="SMART" id="SM00291">
    <property type="entry name" value="ZnF_ZZ"/>
    <property type="match status" value="1"/>
</dbReference>
<dbReference type="InterPro" id="IPR043145">
    <property type="entry name" value="Znf_ZZ_sf"/>
</dbReference>
<evidence type="ECO:0000256" key="6">
    <source>
        <dbReference type="ARBA" id="ARBA00022833"/>
    </source>
</evidence>
<keyword evidence="4" id="KW-0479">Metal-binding</keyword>
<evidence type="ECO:0000256" key="1">
    <source>
        <dbReference type="ARBA" id="ARBA00004496"/>
    </source>
</evidence>
<dbReference type="GO" id="GO:0099536">
    <property type="term" value="P:synaptic signaling"/>
    <property type="evidence" value="ECO:0007669"/>
    <property type="project" value="TreeGrafter"/>
</dbReference>
<accession>A0A093GP43</accession>
<feature type="non-terminal residue" evidence="12">
    <location>
        <position position="1"/>
    </location>
</feature>
<dbReference type="InterPro" id="IPR017432">
    <property type="entry name" value="Distrobrevin"/>
</dbReference>
<dbReference type="PANTHER" id="PTHR12268:SF19">
    <property type="entry name" value="DYSTROBREVIN ALPHA"/>
    <property type="match status" value="1"/>
</dbReference>
<dbReference type="Gene3D" id="3.30.60.90">
    <property type="match status" value="1"/>
</dbReference>
<evidence type="ECO:0000259" key="11">
    <source>
        <dbReference type="PROSITE" id="PS50135"/>
    </source>
</evidence>
<dbReference type="SUPFAM" id="SSF47473">
    <property type="entry name" value="EF-hand"/>
    <property type="match status" value="2"/>
</dbReference>
<dbReference type="Pfam" id="PF09069">
    <property type="entry name" value="EF-hand_3"/>
    <property type="match status" value="1"/>
</dbReference>
<dbReference type="EMBL" id="KK368937">
    <property type="protein sequence ID" value="KFV42526.1"/>
    <property type="molecule type" value="Genomic_DNA"/>
</dbReference>
<keyword evidence="6" id="KW-0862">Zinc</keyword>
<evidence type="ECO:0000256" key="7">
    <source>
        <dbReference type="ARBA" id="ARBA00023054"/>
    </source>
</evidence>
<dbReference type="GO" id="GO:0008270">
    <property type="term" value="F:zinc ion binding"/>
    <property type="evidence" value="ECO:0007669"/>
    <property type="project" value="UniProtKB-KW"/>
</dbReference>
<dbReference type="GO" id="GO:0005737">
    <property type="term" value="C:cytoplasm"/>
    <property type="evidence" value="ECO:0007669"/>
    <property type="project" value="UniProtKB-SubCell"/>
</dbReference>
<evidence type="ECO:0000256" key="2">
    <source>
        <dbReference type="ARBA" id="ARBA00009563"/>
    </source>
</evidence>
<sequence>LGAQDLDRIRLSTYRTACKLRFVQKKCNLHLVDIWNVIEALRENALNNLDPNMELNVARLEAVISTIFYQLNKRMPTTHQINVEQSISLLLNFLLAAFDPEGHGKISVFAVKMALATLCGGKIMDKLRYIFSMISDSSGVMVYGRYDMFLREVLKLPTAVFEGPSFGYTEQSAKSCFSQQKKVTLNTFLDTLMSDPPPQCLVWLPLLHRLANVENGSYCHSESMMGFRYRCQQCHNYQLCQDCFWRGHASGSHSNQHQMKEYTSWKSPAKKLTNALSKSLSCASSREPLHPMFPDQPEKPLNLAHIVPPRPVTSMNDTLFSHSVPSGSPFANRSSSSKNTEVEQSKLLARAAPAFLKGKGLQYSLDVADRLADEHVLIGLYVNMLQSNPTRVLDSASRLDEEHKLIARYAARLAAETSSSQQGQQRGASDISFTIDANKQQRQLIAELENKNREILQEIQRLRLEHEQASQPTPEKAQQNPTLLAELRLLRQRKDELEQRMSALQESRRELMVQLEGLMKLLKTQGAGSPRSSPSHTISRPIPMPIRSASACSTPTHAPQDSLTGVGGDVQEAFAQSARRNLRNDLLVAADSITNTMSSLVKELNSEVGSETESNVDSDFGRTHFDDLVPSPTSEKAFLAQIHARKPGYLHSAAATGSIRSDMVTEDGDPYVRADDENYENDSVRQLENELKMEEYLKQKLQDEAYQV</sequence>
<name>A0A093GP43_TYTAL</name>
<dbReference type="CDD" id="cd16249">
    <property type="entry name" value="EFh_DTNA"/>
    <property type="match status" value="1"/>
</dbReference>
<dbReference type="InterPro" id="IPR000433">
    <property type="entry name" value="Znf_ZZ"/>
</dbReference>
<keyword evidence="13" id="KW-1185">Reference proteome</keyword>
<dbReference type="AlphaFoldDB" id="A0A093GP43"/>
<evidence type="ECO:0000256" key="4">
    <source>
        <dbReference type="ARBA" id="ARBA00022723"/>
    </source>
</evidence>
<dbReference type="InterPro" id="IPR050774">
    <property type="entry name" value="KCMF1/Dystrophin"/>
</dbReference>
<dbReference type="PANTHER" id="PTHR12268">
    <property type="entry name" value="E3 UBIQUITIN-PROTEIN LIGASE KCMF1"/>
    <property type="match status" value="1"/>
</dbReference>
<feature type="compositionally biased region" description="Polar residues" evidence="10">
    <location>
        <begin position="526"/>
        <end position="538"/>
    </location>
</feature>
<evidence type="ECO:0000256" key="5">
    <source>
        <dbReference type="ARBA" id="ARBA00022771"/>
    </source>
</evidence>
<keyword evidence="3" id="KW-0963">Cytoplasm</keyword>
<dbReference type="SUPFAM" id="SSF57850">
    <property type="entry name" value="RING/U-box"/>
    <property type="match status" value="1"/>
</dbReference>
<comment type="subcellular location">
    <subcellularLocation>
        <location evidence="1">Cytoplasm</location>
    </subcellularLocation>
</comment>
<evidence type="ECO:0000256" key="8">
    <source>
        <dbReference type="PROSITE-ProRule" id="PRU00228"/>
    </source>
</evidence>
<evidence type="ECO:0000256" key="10">
    <source>
        <dbReference type="SAM" id="MobiDB-lite"/>
    </source>
</evidence>
<proteinExistence type="inferred from homology"/>
<feature type="region of interest" description="Disordered" evidence="10">
    <location>
        <begin position="525"/>
        <end position="544"/>
    </location>
</feature>
<feature type="domain" description="ZZ-type" evidence="11">
    <location>
        <begin position="211"/>
        <end position="267"/>
    </location>
</feature>
<dbReference type="InterPro" id="IPR015154">
    <property type="entry name" value="EF-hand_dom_typ2"/>
</dbReference>
<dbReference type="PIRSF" id="PIRSF038204">
    <property type="entry name" value="Distrobrevin"/>
    <property type="match status" value="1"/>
</dbReference>
<feature type="coiled-coil region" evidence="9">
    <location>
        <begin position="438"/>
        <end position="514"/>
    </location>
</feature>
<evidence type="ECO:0000313" key="13">
    <source>
        <dbReference type="Proteomes" id="UP000054190"/>
    </source>
</evidence>